<organism evidence="11 12">
    <name type="scientific">Candidatus Schekmanbacteria bacterium GWA2_38_11</name>
    <dbReference type="NCBI Taxonomy" id="1817876"/>
    <lineage>
        <taxon>Bacteria</taxon>
        <taxon>Candidatus Schekmaniibacteriota</taxon>
    </lineage>
</organism>
<dbReference type="Proteomes" id="UP000178526">
    <property type="component" value="Unassembled WGS sequence"/>
</dbReference>
<feature type="transmembrane region" description="Helical" evidence="7">
    <location>
        <begin position="86"/>
        <end position="106"/>
    </location>
</feature>
<dbReference type="InterPro" id="IPR011014">
    <property type="entry name" value="MscS_channel_TM-2"/>
</dbReference>
<keyword evidence="6 7" id="KW-0472">Membrane</keyword>
<dbReference type="InterPro" id="IPR049278">
    <property type="entry name" value="MS_channel_C"/>
</dbReference>
<feature type="domain" description="Mechanosensitive ion channel MscS C-terminal" evidence="9">
    <location>
        <begin position="243"/>
        <end position="330"/>
    </location>
</feature>
<dbReference type="SUPFAM" id="SSF82689">
    <property type="entry name" value="Mechanosensitive channel protein MscS (YggB), C-terminal domain"/>
    <property type="match status" value="1"/>
</dbReference>
<feature type="transmembrane region" description="Helical" evidence="7">
    <location>
        <begin position="12"/>
        <end position="37"/>
    </location>
</feature>
<dbReference type="Pfam" id="PF00924">
    <property type="entry name" value="MS_channel_2nd"/>
    <property type="match status" value="1"/>
</dbReference>
<keyword evidence="3" id="KW-1003">Cell membrane</keyword>
<evidence type="ECO:0000256" key="4">
    <source>
        <dbReference type="ARBA" id="ARBA00022692"/>
    </source>
</evidence>
<dbReference type="Gene3D" id="2.30.30.60">
    <property type="match status" value="1"/>
</dbReference>
<sequence length="347" mass="39072">MKIDFDKLIIPASIALVSILILLVIRFLGFRILSRWAKRTENLIDDIIVKTFKTPSVYWSIAIGIYIGIAISELPKKYAIFLTKTIHVLIIFSITIAVANLLVRIFNYYVRKSNLPIPATGLADGVLKGIVVTIGILIILTVLKISITPILTALGIGGLAVALALQDTLANLFAGLHLLIEKSVRVGDFIKLESGQEGFVDDITWRTARIRMLSNNIVVIPNVKLAQSIVTNYYLPEKRMSLSITIGVSCSSDPVKVEKILVEETKKAANEVPGLLDEPEPFVRFIPGFGDSSLDFTLICQVREFIDQYLVQHELRKRIFERFRKEGIEIPFPHRTVYLREEKDWQK</sequence>
<dbReference type="GO" id="GO:0005886">
    <property type="term" value="C:plasma membrane"/>
    <property type="evidence" value="ECO:0007669"/>
    <property type="project" value="UniProtKB-SubCell"/>
</dbReference>
<feature type="transmembrane region" description="Helical" evidence="7">
    <location>
        <begin position="57"/>
        <end position="74"/>
    </location>
</feature>
<dbReference type="InterPro" id="IPR049142">
    <property type="entry name" value="MS_channel_1st"/>
</dbReference>
<reference evidence="11 12" key="1">
    <citation type="journal article" date="2016" name="Nat. Commun.">
        <title>Thousands of microbial genomes shed light on interconnected biogeochemical processes in an aquifer system.</title>
        <authorList>
            <person name="Anantharaman K."/>
            <person name="Brown C.T."/>
            <person name="Hug L.A."/>
            <person name="Sharon I."/>
            <person name="Castelle C.J."/>
            <person name="Probst A.J."/>
            <person name="Thomas B.C."/>
            <person name="Singh A."/>
            <person name="Wilkins M.J."/>
            <person name="Karaoz U."/>
            <person name="Brodie E.L."/>
            <person name="Williams K.H."/>
            <person name="Hubbard S.S."/>
            <person name="Banfield J.F."/>
        </authorList>
    </citation>
    <scope>NUCLEOTIDE SEQUENCE [LARGE SCALE GENOMIC DNA]</scope>
</reference>
<dbReference type="Gene3D" id="1.10.287.1260">
    <property type="match status" value="1"/>
</dbReference>
<dbReference type="EMBL" id="MGDB01000115">
    <property type="protein sequence ID" value="OGL39588.1"/>
    <property type="molecule type" value="Genomic_DNA"/>
</dbReference>
<dbReference type="Pfam" id="PF21082">
    <property type="entry name" value="MS_channel_3rd"/>
    <property type="match status" value="1"/>
</dbReference>
<dbReference type="Pfam" id="PF21088">
    <property type="entry name" value="MS_channel_1st"/>
    <property type="match status" value="1"/>
</dbReference>
<dbReference type="InterPro" id="IPR006685">
    <property type="entry name" value="MscS_channel_2nd"/>
</dbReference>
<dbReference type="GO" id="GO:0055085">
    <property type="term" value="P:transmembrane transport"/>
    <property type="evidence" value="ECO:0007669"/>
    <property type="project" value="InterPro"/>
</dbReference>
<evidence type="ECO:0000256" key="3">
    <source>
        <dbReference type="ARBA" id="ARBA00022475"/>
    </source>
</evidence>
<feature type="domain" description="Mechanosensitive ion channel MscS" evidence="8">
    <location>
        <begin position="167"/>
        <end position="233"/>
    </location>
</feature>
<evidence type="ECO:0000259" key="8">
    <source>
        <dbReference type="Pfam" id="PF00924"/>
    </source>
</evidence>
<evidence type="ECO:0000256" key="7">
    <source>
        <dbReference type="SAM" id="Phobius"/>
    </source>
</evidence>
<dbReference type="PANTHER" id="PTHR30566:SF25">
    <property type="entry name" value="INNER MEMBRANE PROTEIN"/>
    <property type="match status" value="1"/>
</dbReference>
<comment type="subcellular location">
    <subcellularLocation>
        <location evidence="1">Cell membrane</location>
        <topology evidence="1">Multi-pass membrane protein</topology>
    </subcellularLocation>
</comment>
<evidence type="ECO:0000313" key="11">
    <source>
        <dbReference type="EMBL" id="OGL39588.1"/>
    </source>
</evidence>
<dbReference type="SUPFAM" id="SSF50182">
    <property type="entry name" value="Sm-like ribonucleoproteins"/>
    <property type="match status" value="1"/>
</dbReference>
<dbReference type="Gene3D" id="3.30.70.100">
    <property type="match status" value="1"/>
</dbReference>
<name>A0A1F7REG4_9BACT</name>
<gene>
    <name evidence="11" type="ORF">A2042_07600</name>
</gene>
<dbReference type="InterPro" id="IPR011066">
    <property type="entry name" value="MscS_channel_C_sf"/>
</dbReference>
<dbReference type="InterPro" id="IPR023408">
    <property type="entry name" value="MscS_beta-dom_sf"/>
</dbReference>
<evidence type="ECO:0008006" key="13">
    <source>
        <dbReference type="Google" id="ProtNLM"/>
    </source>
</evidence>
<proteinExistence type="inferred from homology"/>
<accession>A0A1F7REG4</accession>
<keyword evidence="4 7" id="KW-0812">Transmembrane</keyword>
<dbReference type="PANTHER" id="PTHR30566">
    <property type="entry name" value="YNAI-RELATED MECHANOSENSITIVE ION CHANNEL"/>
    <property type="match status" value="1"/>
</dbReference>
<evidence type="ECO:0000259" key="10">
    <source>
        <dbReference type="Pfam" id="PF21088"/>
    </source>
</evidence>
<feature type="domain" description="Mechanosensitive ion channel transmembrane helices 2/3" evidence="10">
    <location>
        <begin position="126"/>
        <end position="166"/>
    </location>
</feature>
<keyword evidence="5 7" id="KW-1133">Transmembrane helix</keyword>
<evidence type="ECO:0000259" key="9">
    <source>
        <dbReference type="Pfam" id="PF21082"/>
    </source>
</evidence>
<dbReference type="InterPro" id="IPR010920">
    <property type="entry name" value="LSM_dom_sf"/>
</dbReference>
<evidence type="ECO:0000256" key="5">
    <source>
        <dbReference type="ARBA" id="ARBA00022989"/>
    </source>
</evidence>
<evidence type="ECO:0000256" key="1">
    <source>
        <dbReference type="ARBA" id="ARBA00004651"/>
    </source>
</evidence>
<comment type="similarity">
    <text evidence="2">Belongs to the MscS (TC 1.A.23) family.</text>
</comment>
<evidence type="ECO:0000256" key="6">
    <source>
        <dbReference type="ARBA" id="ARBA00023136"/>
    </source>
</evidence>
<evidence type="ECO:0000256" key="2">
    <source>
        <dbReference type="ARBA" id="ARBA00008017"/>
    </source>
</evidence>
<feature type="transmembrane region" description="Helical" evidence="7">
    <location>
        <begin position="126"/>
        <end position="143"/>
    </location>
</feature>
<dbReference type="SUPFAM" id="SSF82861">
    <property type="entry name" value="Mechanosensitive channel protein MscS (YggB), transmembrane region"/>
    <property type="match status" value="1"/>
</dbReference>
<evidence type="ECO:0000313" key="12">
    <source>
        <dbReference type="Proteomes" id="UP000178526"/>
    </source>
</evidence>
<dbReference type="AlphaFoldDB" id="A0A1F7REG4"/>
<protein>
    <recommendedName>
        <fullName evidence="13">Mechanosensitive ion channel protein MscS</fullName>
    </recommendedName>
</protein>
<comment type="caution">
    <text evidence="11">The sequence shown here is derived from an EMBL/GenBank/DDBJ whole genome shotgun (WGS) entry which is preliminary data.</text>
</comment>